<evidence type="ECO:0000313" key="4">
    <source>
        <dbReference type="Proteomes" id="UP000484255"/>
    </source>
</evidence>
<dbReference type="InterPro" id="IPR050767">
    <property type="entry name" value="Sel1_AlgK"/>
</dbReference>
<dbReference type="SMART" id="SM00671">
    <property type="entry name" value="SEL1"/>
    <property type="match status" value="7"/>
</dbReference>
<evidence type="ECO:0000256" key="2">
    <source>
        <dbReference type="SAM" id="Phobius"/>
    </source>
</evidence>
<dbReference type="InterPro" id="IPR011990">
    <property type="entry name" value="TPR-like_helical_dom_sf"/>
</dbReference>
<keyword evidence="4" id="KW-1185">Reference proteome</keyword>
<accession>A0A7C9TNX3</accession>
<keyword evidence="2" id="KW-0812">Transmembrane</keyword>
<proteinExistence type="predicted"/>
<gene>
    <name evidence="3" type="ORF">G3A44_21490</name>
</gene>
<reference evidence="3 4" key="1">
    <citation type="submission" date="2020-02" db="EMBL/GenBank/DDBJ databases">
        <title>Ideonella bacterium strain TBM-1.</title>
        <authorList>
            <person name="Chen W.-M."/>
        </authorList>
    </citation>
    <scope>NUCLEOTIDE SEQUENCE [LARGE SCALE GENOMIC DNA]</scope>
    <source>
        <strain evidence="3 4">TBM-1</strain>
    </source>
</reference>
<dbReference type="Gene3D" id="1.25.40.10">
    <property type="entry name" value="Tetratricopeptide repeat domain"/>
    <property type="match status" value="2"/>
</dbReference>
<feature type="transmembrane region" description="Helical" evidence="2">
    <location>
        <begin position="687"/>
        <end position="708"/>
    </location>
</feature>
<keyword evidence="2" id="KW-1133">Transmembrane helix</keyword>
<feature type="transmembrane region" description="Helical" evidence="2">
    <location>
        <begin position="657"/>
        <end position="675"/>
    </location>
</feature>
<dbReference type="AlphaFoldDB" id="A0A7C9TNX3"/>
<feature type="region of interest" description="Disordered" evidence="1">
    <location>
        <begin position="535"/>
        <end position="554"/>
    </location>
</feature>
<dbReference type="Pfam" id="PF08238">
    <property type="entry name" value="Sel1"/>
    <property type="match status" value="7"/>
</dbReference>
<dbReference type="PANTHER" id="PTHR11102:SF160">
    <property type="entry name" value="ERAD-ASSOCIATED E3 UBIQUITIN-PROTEIN LIGASE COMPONENT HRD3"/>
    <property type="match status" value="1"/>
</dbReference>
<organism evidence="3 4">
    <name type="scientific">Ideonella livida</name>
    <dbReference type="NCBI Taxonomy" id="2707176"/>
    <lineage>
        <taxon>Bacteria</taxon>
        <taxon>Pseudomonadati</taxon>
        <taxon>Pseudomonadota</taxon>
        <taxon>Betaproteobacteria</taxon>
        <taxon>Burkholderiales</taxon>
        <taxon>Sphaerotilaceae</taxon>
        <taxon>Ideonella</taxon>
    </lineage>
</organism>
<dbReference type="Proteomes" id="UP000484255">
    <property type="component" value="Unassembled WGS sequence"/>
</dbReference>
<dbReference type="EMBL" id="JAAGOH010000047">
    <property type="protein sequence ID" value="NDY93767.1"/>
    <property type="molecule type" value="Genomic_DNA"/>
</dbReference>
<feature type="region of interest" description="Disordered" evidence="1">
    <location>
        <begin position="579"/>
        <end position="629"/>
    </location>
</feature>
<dbReference type="SUPFAM" id="SSF81901">
    <property type="entry name" value="HCP-like"/>
    <property type="match status" value="2"/>
</dbReference>
<feature type="compositionally biased region" description="Low complexity" evidence="1">
    <location>
        <begin position="588"/>
        <end position="616"/>
    </location>
</feature>
<comment type="caution">
    <text evidence="3">The sequence shown here is derived from an EMBL/GenBank/DDBJ whole genome shotgun (WGS) entry which is preliminary data.</text>
</comment>
<keyword evidence="2" id="KW-0472">Membrane</keyword>
<dbReference type="PANTHER" id="PTHR11102">
    <property type="entry name" value="SEL-1-LIKE PROTEIN"/>
    <property type="match status" value="1"/>
</dbReference>
<protein>
    <submittedName>
        <fullName evidence="3">Sel1 repeat family protein</fullName>
    </submittedName>
</protein>
<dbReference type="InterPro" id="IPR006597">
    <property type="entry name" value="Sel1-like"/>
</dbReference>
<name>A0A7C9TNX3_9BURK</name>
<evidence type="ECO:0000313" key="3">
    <source>
        <dbReference type="EMBL" id="NDY93767.1"/>
    </source>
</evidence>
<sequence>MSYVISIWKQPEDLPWPGSLKEAVEQLRLLFKRPGPPDAACQRLLERLARRYPDFAEDDEEGEGPWLEGLQDVLPSDVPVFNFGLMSGDHLDAAQACVVSEAVALGLNVFDDQAGELHLGHGVSLGLDDRAACVTALDALALRDHALAASRLQPALRQGNRMARELLADLYLRGQGVRQDQAAAAALGLSALAWKTGEDRRLRPADEASQAKVRQWRQAVGEASFALASAWMARLLPPPAGQAARHDPADVLAQAAADLDQRLQALEQRIRQTPGLAPWDDMHALAQRGHPTAQYLASLMLTEGRGVAADPAQALQWLRRAARAGHPLGLYNLAWHHEQGQDLPQDLQAARRLYGLSARAGCAPALAALRNLEQRLADAPVDPGGLRQAAEAGDAAAQLRLGEALLDGAPGLPRDPALGHDWVLRAARQGLAEAQHIMGSLCLKGEGRPADLQGAVYWWGLAAAQGHADALCNMGLAHYRGEGTAVNRPQARQCFLRAAQGGNAAALHNLGILARQGHLGGPPDPVLGGALQLAAGQRGHRGPAPPLPPESLQEAQRLAADLAPDTDVVAWLERRLGRAPGGAGATGPGPAAAPAPAASAPRSRVPAGSADGNAPDPTDPDPAARPAAKGRDGLTRALLALGCFGLLGLLLLQPPTWAFRVGAVGVTVAAALGGWRVASHRGRAAQLLCAVVCALPGLGLLICAMALLRTLRPGGDDPA</sequence>
<evidence type="ECO:0000256" key="1">
    <source>
        <dbReference type="SAM" id="MobiDB-lite"/>
    </source>
</evidence>
<dbReference type="RefSeq" id="WP_163459796.1">
    <property type="nucleotide sequence ID" value="NZ_JAAGOH010000047.1"/>
</dbReference>